<name>A0AA38JG56_9AGAR</name>
<feature type="transmembrane region" description="Helical" evidence="1">
    <location>
        <begin position="224"/>
        <end position="241"/>
    </location>
</feature>
<sequence>MSSLDDFNYSLWARNNYHGVCGLIAESALYGIYTALIVYALRHLNVFADDSRRQARVITLLSLLLMFAMSTTLWALDITDFLKGLYKILVLTDGTTAQRNADYMFELNPRVITQTTLFSIEYLIGDSVVVWRACALWGYKKTVVLLPILLLASATVLVFFFVGCLGVHDWAYIVGEPQICYNSYIGTFFLSIAINLLATSLIATKAWMHRRLLQSASVERSTRVLKVLILLVESGFIYLLIWATKSMSVFVDLNSTPSGQFAVTMLNSVGNQIVGLYPTLLMVLVHMQRTTINADLENLHEWGKSDINNRNILHTGERETSAKFFWLFDRYSHRRESTNLEKFTTSDVPTMQTAAH</sequence>
<gene>
    <name evidence="2" type="ORF">DFJ43DRAFT_355880</name>
</gene>
<dbReference type="EMBL" id="JANVFO010000027">
    <property type="protein sequence ID" value="KAJ3732004.1"/>
    <property type="molecule type" value="Genomic_DNA"/>
</dbReference>
<feature type="transmembrane region" description="Helical" evidence="1">
    <location>
        <begin position="57"/>
        <end position="76"/>
    </location>
</feature>
<feature type="transmembrane region" description="Helical" evidence="1">
    <location>
        <begin position="143"/>
        <end position="163"/>
    </location>
</feature>
<organism evidence="2 3">
    <name type="scientific">Lentinula guzmanii</name>
    <dbReference type="NCBI Taxonomy" id="2804957"/>
    <lineage>
        <taxon>Eukaryota</taxon>
        <taxon>Fungi</taxon>
        <taxon>Dikarya</taxon>
        <taxon>Basidiomycota</taxon>
        <taxon>Agaricomycotina</taxon>
        <taxon>Agaricomycetes</taxon>
        <taxon>Agaricomycetidae</taxon>
        <taxon>Agaricales</taxon>
        <taxon>Marasmiineae</taxon>
        <taxon>Omphalotaceae</taxon>
        <taxon>Lentinula</taxon>
    </lineage>
</organism>
<reference evidence="2" key="2">
    <citation type="journal article" date="2023" name="Proc. Natl. Acad. Sci. U.S.A.">
        <title>A global phylogenomic analysis of the shiitake genus Lentinula.</title>
        <authorList>
            <person name="Sierra-Patev S."/>
            <person name="Min B."/>
            <person name="Naranjo-Ortiz M."/>
            <person name="Looney B."/>
            <person name="Konkel Z."/>
            <person name="Slot J.C."/>
            <person name="Sakamoto Y."/>
            <person name="Steenwyk J.L."/>
            <person name="Rokas A."/>
            <person name="Carro J."/>
            <person name="Camarero S."/>
            <person name="Ferreira P."/>
            <person name="Molpeceres G."/>
            <person name="Ruiz-Duenas F.J."/>
            <person name="Serrano A."/>
            <person name="Henrissat B."/>
            <person name="Drula E."/>
            <person name="Hughes K.W."/>
            <person name="Mata J.L."/>
            <person name="Ishikawa N.K."/>
            <person name="Vargas-Isla R."/>
            <person name="Ushijima S."/>
            <person name="Smith C.A."/>
            <person name="Donoghue J."/>
            <person name="Ahrendt S."/>
            <person name="Andreopoulos W."/>
            <person name="He G."/>
            <person name="LaButti K."/>
            <person name="Lipzen A."/>
            <person name="Ng V."/>
            <person name="Riley R."/>
            <person name="Sandor L."/>
            <person name="Barry K."/>
            <person name="Martinez A.T."/>
            <person name="Xiao Y."/>
            <person name="Gibbons J.G."/>
            <person name="Terashima K."/>
            <person name="Grigoriev I.V."/>
            <person name="Hibbett D."/>
        </authorList>
    </citation>
    <scope>NUCLEOTIDE SEQUENCE</scope>
    <source>
        <strain evidence="2">ET3784</strain>
    </source>
</reference>
<feature type="transmembrane region" description="Helical" evidence="1">
    <location>
        <begin position="183"/>
        <end position="203"/>
    </location>
</feature>
<feature type="transmembrane region" description="Helical" evidence="1">
    <location>
        <begin position="261"/>
        <end position="285"/>
    </location>
</feature>
<feature type="transmembrane region" description="Helical" evidence="1">
    <location>
        <begin position="17"/>
        <end position="41"/>
    </location>
</feature>
<keyword evidence="3" id="KW-1185">Reference proteome</keyword>
<evidence type="ECO:0000313" key="2">
    <source>
        <dbReference type="EMBL" id="KAJ3732004.1"/>
    </source>
</evidence>
<comment type="caution">
    <text evidence="2">The sequence shown here is derived from an EMBL/GenBank/DDBJ whole genome shotgun (WGS) entry which is preliminary data.</text>
</comment>
<proteinExistence type="predicted"/>
<evidence type="ECO:0000256" key="1">
    <source>
        <dbReference type="SAM" id="Phobius"/>
    </source>
</evidence>
<keyword evidence="1" id="KW-1133">Transmembrane helix</keyword>
<keyword evidence="1" id="KW-0812">Transmembrane</keyword>
<dbReference type="Proteomes" id="UP001176059">
    <property type="component" value="Unassembled WGS sequence"/>
</dbReference>
<dbReference type="AlphaFoldDB" id="A0AA38JG56"/>
<reference evidence="2" key="1">
    <citation type="submission" date="2022-08" db="EMBL/GenBank/DDBJ databases">
        <authorList>
            <consortium name="DOE Joint Genome Institute"/>
            <person name="Min B."/>
            <person name="Sierra-Patev S."/>
            <person name="Naranjo-Ortiz M."/>
            <person name="Looney B."/>
            <person name="Konkel Z."/>
            <person name="Slot J.C."/>
            <person name="Sakamoto Y."/>
            <person name="Steenwyk J.L."/>
            <person name="Rokas A."/>
            <person name="Carro J."/>
            <person name="Camarero S."/>
            <person name="Ferreira P."/>
            <person name="Molpeceres G."/>
            <person name="Ruiz-duenas F.J."/>
            <person name="Serrano A."/>
            <person name="Henrissat B."/>
            <person name="Drula E."/>
            <person name="Hughes K.W."/>
            <person name="Mata J.L."/>
            <person name="Ishikawa N.K."/>
            <person name="Vargas-Isla R."/>
            <person name="Ushijima S."/>
            <person name="Smith C.A."/>
            <person name="Ahrendt S."/>
            <person name="Andreopoulos W."/>
            <person name="He G."/>
            <person name="LaButti K."/>
            <person name="Lipzen A."/>
            <person name="Ng V."/>
            <person name="Riley R."/>
            <person name="Sandor L."/>
            <person name="Barry K."/>
            <person name="Martinez A.T."/>
            <person name="Xiao Y."/>
            <person name="Gibbons J.G."/>
            <person name="Terashima K."/>
            <person name="Hibbett D.S."/>
            <person name="Grigoriev I.V."/>
        </authorList>
    </citation>
    <scope>NUCLEOTIDE SEQUENCE</scope>
    <source>
        <strain evidence="2">ET3784</strain>
    </source>
</reference>
<feature type="transmembrane region" description="Helical" evidence="1">
    <location>
        <begin position="111"/>
        <end position="131"/>
    </location>
</feature>
<protein>
    <submittedName>
        <fullName evidence="2">Uncharacterized protein</fullName>
    </submittedName>
</protein>
<evidence type="ECO:0000313" key="3">
    <source>
        <dbReference type="Proteomes" id="UP001176059"/>
    </source>
</evidence>
<keyword evidence="1" id="KW-0472">Membrane</keyword>
<accession>A0AA38JG56</accession>